<dbReference type="InterPro" id="IPR025411">
    <property type="entry name" value="DUF4136"/>
</dbReference>
<evidence type="ECO:0000313" key="4">
    <source>
        <dbReference type="Proteomes" id="UP000199548"/>
    </source>
</evidence>
<keyword evidence="1" id="KW-0732">Signal</keyword>
<proteinExistence type="predicted"/>
<dbReference type="EMBL" id="FOQU01000001">
    <property type="protein sequence ID" value="SFH79910.1"/>
    <property type="molecule type" value="Genomic_DNA"/>
</dbReference>
<name>A0A1I3CZE8_9BURK</name>
<dbReference type="AlphaFoldDB" id="A0A1I3CZE8"/>
<dbReference type="STRING" id="420953.SAMN05192543_10128"/>
<feature type="domain" description="DUF4136" evidence="2">
    <location>
        <begin position="26"/>
        <end position="179"/>
    </location>
</feature>
<dbReference type="Pfam" id="PF13590">
    <property type="entry name" value="DUF4136"/>
    <property type="match status" value="1"/>
</dbReference>
<protein>
    <recommendedName>
        <fullName evidence="2">DUF4136 domain-containing protein</fullName>
    </recommendedName>
</protein>
<gene>
    <name evidence="3" type="ORF">SAMN05192543_10128</name>
</gene>
<keyword evidence="4" id="KW-1185">Reference proteome</keyword>
<evidence type="ECO:0000259" key="2">
    <source>
        <dbReference type="Pfam" id="PF13590"/>
    </source>
</evidence>
<evidence type="ECO:0000313" key="3">
    <source>
        <dbReference type="EMBL" id="SFH79910.1"/>
    </source>
</evidence>
<evidence type="ECO:0000256" key="1">
    <source>
        <dbReference type="SAM" id="SignalP"/>
    </source>
</evidence>
<dbReference type="RefSeq" id="WP_091006090.1">
    <property type="nucleotide sequence ID" value="NZ_CP041743.1"/>
</dbReference>
<feature type="chain" id="PRO_5011589477" description="DUF4136 domain-containing protein" evidence="1">
    <location>
        <begin position="22"/>
        <end position="208"/>
    </location>
</feature>
<feature type="signal peptide" evidence="1">
    <location>
        <begin position="1"/>
        <end position="21"/>
    </location>
</feature>
<sequence length="208" mass="22175">MMKLRSIRTALAATSFAVALAGCAGVKTDVHTSAPAAPLQGKTYTVTRLPSQDSNPAYAQYETLVQSELAKYGFSAANDGHTRYLLSLAYETRPATVGFAAGDCAAAASAATANCRSPGETSASFFGRRAYRHTLTLRFLERASGEEAYKVSATSRDHDADPLHAIPYLVKSALAQFPYSGHTDWQVKLQAKDEASVPDVVSVKPVEP</sequence>
<organism evidence="3 4">
    <name type="scientific">Paraburkholderia megapolitana</name>
    <dbReference type="NCBI Taxonomy" id="420953"/>
    <lineage>
        <taxon>Bacteria</taxon>
        <taxon>Pseudomonadati</taxon>
        <taxon>Pseudomonadota</taxon>
        <taxon>Betaproteobacteria</taxon>
        <taxon>Burkholderiales</taxon>
        <taxon>Burkholderiaceae</taxon>
        <taxon>Paraburkholderia</taxon>
    </lineage>
</organism>
<dbReference type="Proteomes" id="UP000199548">
    <property type="component" value="Unassembled WGS sequence"/>
</dbReference>
<dbReference type="OrthoDB" id="9026125at2"/>
<reference evidence="3 4" key="1">
    <citation type="submission" date="2016-10" db="EMBL/GenBank/DDBJ databases">
        <authorList>
            <person name="de Groot N.N."/>
        </authorList>
    </citation>
    <scope>NUCLEOTIDE SEQUENCE [LARGE SCALE GENOMIC DNA]</scope>
    <source>
        <strain evidence="3 4">LMG 23650</strain>
    </source>
</reference>
<dbReference type="PROSITE" id="PS51257">
    <property type="entry name" value="PROKAR_LIPOPROTEIN"/>
    <property type="match status" value="1"/>
</dbReference>
<accession>A0A1I3CZE8</accession>